<dbReference type="PANTHER" id="PTHR37745">
    <property type="entry name" value="EXPRESSED PROTEIN"/>
    <property type="match status" value="1"/>
</dbReference>
<dbReference type="PANTHER" id="PTHR37745:SF1">
    <property type="entry name" value="EXPRESSED PROTEIN"/>
    <property type="match status" value="1"/>
</dbReference>
<organism evidence="1">
    <name type="scientific">Cucumis melo</name>
    <name type="common">Muskmelon</name>
    <dbReference type="NCBI Taxonomy" id="3656"/>
    <lineage>
        <taxon>Eukaryota</taxon>
        <taxon>Viridiplantae</taxon>
        <taxon>Streptophyta</taxon>
        <taxon>Embryophyta</taxon>
        <taxon>Tracheophyta</taxon>
        <taxon>Spermatophyta</taxon>
        <taxon>Magnoliopsida</taxon>
        <taxon>eudicotyledons</taxon>
        <taxon>Gunneridae</taxon>
        <taxon>Pentapetalae</taxon>
        <taxon>rosids</taxon>
        <taxon>fabids</taxon>
        <taxon>Cucurbitales</taxon>
        <taxon>Cucurbitaceae</taxon>
        <taxon>Benincaseae</taxon>
        <taxon>Cucumis</taxon>
    </lineage>
</organism>
<dbReference type="Gramene" id="MELO3C015747.2.1">
    <property type="protein sequence ID" value="MELO3C015747.2.1"/>
    <property type="gene ID" value="MELO3C015747.2"/>
</dbReference>
<dbReference type="AlphaFoldDB" id="A0A9I9DB57"/>
<proteinExistence type="predicted"/>
<accession>A0A9I9DB57</accession>
<evidence type="ECO:0000313" key="1">
    <source>
        <dbReference type="EnsemblPlants" id="MELO3C015747.2.1"/>
    </source>
</evidence>
<protein>
    <submittedName>
        <fullName evidence="1">Uncharacterized protein</fullName>
    </submittedName>
</protein>
<sequence>MVILDIIEFQPSIPNSHHAEPPFSLPEIMLFLSPSPSSPSHSSSDDLPTHSTWLSRLVQNPTSTLQNLYEPHLYISPEPYIFAQFYTFTLESYLLMICCILENRLATPSEIHAATSRSVLKSWRTVWKDRKREQRRQIEKKKKCTLGREKRRKTEKKRKCTSWAEKNGVVRQRCSSLDDFVEAIHPLGREQRSCSSLGLWRKIA</sequence>
<dbReference type="EnsemblPlants" id="MELO3C015747.2.1">
    <property type="protein sequence ID" value="MELO3C015747.2.1"/>
    <property type="gene ID" value="MELO3C015747.2"/>
</dbReference>
<name>A0A9I9DB57_CUCME</name>
<reference evidence="1" key="1">
    <citation type="submission" date="2023-03" db="UniProtKB">
        <authorList>
            <consortium name="EnsemblPlants"/>
        </authorList>
    </citation>
    <scope>IDENTIFICATION</scope>
</reference>